<protein>
    <submittedName>
        <fullName evidence="8">Aquaporin family protein</fullName>
    </submittedName>
</protein>
<dbReference type="GO" id="GO:0015250">
    <property type="term" value="F:water channel activity"/>
    <property type="evidence" value="ECO:0007669"/>
    <property type="project" value="TreeGrafter"/>
</dbReference>
<dbReference type="Proteomes" id="UP000291562">
    <property type="component" value="Chromosome"/>
</dbReference>
<feature type="transmembrane region" description="Helical" evidence="7">
    <location>
        <begin position="124"/>
        <end position="144"/>
    </location>
</feature>
<name>A0A411HP20_9GAMM</name>
<proteinExistence type="inferred from homology"/>
<keyword evidence="6" id="KW-0813">Transport</keyword>
<dbReference type="Gene3D" id="1.20.1080.10">
    <property type="entry name" value="Glycerol uptake facilitator protein"/>
    <property type="match status" value="1"/>
</dbReference>
<accession>A0A411HP20</accession>
<evidence type="ECO:0000313" key="8">
    <source>
        <dbReference type="EMBL" id="QBB72231.1"/>
    </source>
</evidence>
<feature type="transmembrane region" description="Helical" evidence="7">
    <location>
        <begin position="156"/>
        <end position="180"/>
    </location>
</feature>
<dbReference type="AlphaFoldDB" id="A0A411HP20"/>
<feature type="transmembrane region" description="Helical" evidence="7">
    <location>
        <begin position="84"/>
        <end position="103"/>
    </location>
</feature>
<feature type="transmembrane region" description="Helical" evidence="7">
    <location>
        <begin position="192"/>
        <end position="213"/>
    </location>
</feature>
<evidence type="ECO:0000256" key="6">
    <source>
        <dbReference type="RuleBase" id="RU000477"/>
    </source>
</evidence>
<gene>
    <name evidence="8" type="ORF">ELE36_18695</name>
</gene>
<dbReference type="OrthoDB" id="9807293at2"/>
<evidence type="ECO:0000256" key="4">
    <source>
        <dbReference type="ARBA" id="ARBA00022989"/>
    </source>
</evidence>
<dbReference type="PANTHER" id="PTHR19139:SF199">
    <property type="entry name" value="MIP17260P"/>
    <property type="match status" value="1"/>
</dbReference>
<keyword evidence="9" id="KW-1185">Reference proteome</keyword>
<dbReference type="PRINTS" id="PR00783">
    <property type="entry name" value="MINTRINSICP"/>
</dbReference>
<evidence type="ECO:0000256" key="1">
    <source>
        <dbReference type="ARBA" id="ARBA00004141"/>
    </source>
</evidence>
<sequence length="221" mass="23177">MSRQEWLAEFAGTATLLMIVVGSGIMGEQLAHGNAAIALLANSLATGAGLYVLITLLGPISGAHFNPLVSLMMWWRGESSSVQLFAYIAAQITGAIIGVWLVHVMFDLPMLQVGIKPRAGAGQWLSEIIATTGLLVTILLGLRARADAIPALVGSYIMAAYWFTASTSFANPAVTIARALTTTFAGIRPADVPGFIAAQLVATALVLMAARWLRPSVANTA</sequence>
<dbReference type="EMBL" id="CP035704">
    <property type="protein sequence ID" value="QBB72231.1"/>
    <property type="molecule type" value="Genomic_DNA"/>
</dbReference>
<dbReference type="InterPro" id="IPR000425">
    <property type="entry name" value="MIP"/>
</dbReference>
<evidence type="ECO:0000313" key="9">
    <source>
        <dbReference type="Proteomes" id="UP000291562"/>
    </source>
</evidence>
<dbReference type="Pfam" id="PF00230">
    <property type="entry name" value="MIP"/>
    <property type="match status" value="1"/>
</dbReference>
<reference evidence="8 9" key="1">
    <citation type="submission" date="2019-01" db="EMBL/GenBank/DDBJ databases">
        <title>Pseudolysobacter antarctica gen. nov., sp. nov., isolated from Fildes Peninsula, Antarctica.</title>
        <authorList>
            <person name="Wei Z."/>
            <person name="Peng F."/>
        </authorList>
    </citation>
    <scope>NUCLEOTIDE SEQUENCE [LARGE SCALE GENOMIC DNA]</scope>
    <source>
        <strain evidence="8 9">AQ6-296</strain>
    </source>
</reference>
<comment type="subcellular location">
    <subcellularLocation>
        <location evidence="1">Membrane</location>
        <topology evidence="1">Multi-pass membrane protein</topology>
    </subcellularLocation>
</comment>
<dbReference type="KEGG" id="xbc:ELE36_18695"/>
<evidence type="ECO:0000256" key="7">
    <source>
        <dbReference type="SAM" id="Phobius"/>
    </source>
</evidence>
<organism evidence="8 9">
    <name type="scientific">Pseudolysobacter antarcticus</name>
    <dbReference type="NCBI Taxonomy" id="2511995"/>
    <lineage>
        <taxon>Bacteria</taxon>
        <taxon>Pseudomonadati</taxon>
        <taxon>Pseudomonadota</taxon>
        <taxon>Gammaproteobacteria</taxon>
        <taxon>Lysobacterales</taxon>
        <taxon>Rhodanobacteraceae</taxon>
        <taxon>Pseudolysobacter</taxon>
    </lineage>
</organism>
<dbReference type="SUPFAM" id="SSF81338">
    <property type="entry name" value="Aquaporin-like"/>
    <property type="match status" value="1"/>
</dbReference>
<dbReference type="InterPro" id="IPR034294">
    <property type="entry name" value="Aquaporin_transptr"/>
</dbReference>
<feature type="transmembrane region" description="Helical" evidence="7">
    <location>
        <begin position="6"/>
        <end position="27"/>
    </location>
</feature>
<evidence type="ECO:0000256" key="5">
    <source>
        <dbReference type="ARBA" id="ARBA00023136"/>
    </source>
</evidence>
<keyword evidence="4 7" id="KW-1133">Transmembrane helix</keyword>
<dbReference type="PANTHER" id="PTHR19139">
    <property type="entry name" value="AQUAPORIN TRANSPORTER"/>
    <property type="match status" value="1"/>
</dbReference>
<comment type="similarity">
    <text evidence="2 6">Belongs to the MIP/aquaporin (TC 1.A.8) family.</text>
</comment>
<dbReference type="InterPro" id="IPR023271">
    <property type="entry name" value="Aquaporin-like"/>
</dbReference>
<keyword evidence="3 6" id="KW-0812">Transmembrane</keyword>
<evidence type="ECO:0000256" key="2">
    <source>
        <dbReference type="ARBA" id="ARBA00006175"/>
    </source>
</evidence>
<evidence type="ECO:0000256" key="3">
    <source>
        <dbReference type="ARBA" id="ARBA00022692"/>
    </source>
</evidence>
<keyword evidence="5 7" id="KW-0472">Membrane</keyword>
<dbReference type="GO" id="GO:0005886">
    <property type="term" value="C:plasma membrane"/>
    <property type="evidence" value="ECO:0007669"/>
    <property type="project" value="TreeGrafter"/>
</dbReference>
<feature type="transmembrane region" description="Helical" evidence="7">
    <location>
        <begin position="39"/>
        <end position="64"/>
    </location>
</feature>
<dbReference type="RefSeq" id="WP_129836003.1">
    <property type="nucleotide sequence ID" value="NZ_CP035704.1"/>
</dbReference>